<reference evidence="4" key="1">
    <citation type="submission" date="2010-07" db="EMBL/GenBank/DDBJ databases">
        <title>The genome sequence of Gaeumannomyces graminis var. tritici strain R3-111a-1.</title>
        <authorList>
            <consortium name="The Broad Institute Genome Sequencing Platform"/>
            <person name="Ma L.-J."/>
            <person name="Dead R."/>
            <person name="Young S."/>
            <person name="Zeng Q."/>
            <person name="Koehrsen M."/>
            <person name="Alvarado L."/>
            <person name="Berlin A."/>
            <person name="Chapman S.B."/>
            <person name="Chen Z."/>
            <person name="Freedman E."/>
            <person name="Gellesch M."/>
            <person name="Goldberg J."/>
            <person name="Griggs A."/>
            <person name="Gujja S."/>
            <person name="Heilman E.R."/>
            <person name="Heiman D."/>
            <person name="Hepburn T."/>
            <person name="Howarth C."/>
            <person name="Jen D."/>
            <person name="Larson L."/>
            <person name="Mehta T."/>
            <person name="Neiman D."/>
            <person name="Pearson M."/>
            <person name="Roberts A."/>
            <person name="Saif S."/>
            <person name="Shea T."/>
            <person name="Shenoy N."/>
            <person name="Sisk P."/>
            <person name="Stolte C."/>
            <person name="Sykes S."/>
            <person name="Walk T."/>
            <person name="White J."/>
            <person name="Yandava C."/>
            <person name="Haas B."/>
            <person name="Nusbaum C."/>
            <person name="Birren B."/>
        </authorList>
    </citation>
    <scope>NUCLEOTIDE SEQUENCE [LARGE SCALE GENOMIC DNA]</scope>
    <source>
        <strain evidence="4">R3-111a-1</strain>
    </source>
</reference>
<reference evidence="3" key="4">
    <citation type="journal article" date="2015" name="G3 (Bethesda)">
        <title>Genome sequences of three phytopathogenic species of the Magnaporthaceae family of fungi.</title>
        <authorList>
            <person name="Okagaki L.H."/>
            <person name="Nunes C.C."/>
            <person name="Sailsbery J."/>
            <person name="Clay B."/>
            <person name="Brown D."/>
            <person name="John T."/>
            <person name="Oh Y."/>
            <person name="Young N."/>
            <person name="Fitzgerald M."/>
            <person name="Haas B.J."/>
            <person name="Zeng Q."/>
            <person name="Young S."/>
            <person name="Adiconis X."/>
            <person name="Fan L."/>
            <person name="Levin J.Z."/>
            <person name="Mitchell T.K."/>
            <person name="Okubara P.A."/>
            <person name="Farman M.L."/>
            <person name="Kohn L.M."/>
            <person name="Birren B."/>
            <person name="Ma L.-J."/>
            <person name="Dean R.A."/>
        </authorList>
    </citation>
    <scope>NUCLEOTIDE SEQUENCE</scope>
    <source>
        <strain evidence="3">R3-111a-1</strain>
    </source>
</reference>
<proteinExistence type="predicted"/>
<protein>
    <submittedName>
        <fullName evidence="2 3">Uncharacterized protein</fullName>
    </submittedName>
</protein>
<organism evidence="2">
    <name type="scientific">Gaeumannomyces tritici (strain R3-111a-1)</name>
    <name type="common">Wheat and barley take-all root rot fungus</name>
    <name type="synonym">Gaeumannomyces graminis var. tritici</name>
    <dbReference type="NCBI Taxonomy" id="644352"/>
    <lineage>
        <taxon>Eukaryota</taxon>
        <taxon>Fungi</taxon>
        <taxon>Dikarya</taxon>
        <taxon>Ascomycota</taxon>
        <taxon>Pezizomycotina</taxon>
        <taxon>Sordariomycetes</taxon>
        <taxon>Sordariomycetidae</taxon>
        <taxon>Magnaporthales</taxon>
        <taxon>Magnaporthaceae</taxon>
        <taxon>Gaeumannomyces</taxon>
    </lineage>
</organism>
<evidence type="ECO:0000313" key="4">
    <source>
        <dbReference type="Proteomes" id="UP000006039"/>
    </source>
</evidence>
<dbReference type="Proteomes" id="UP000006039">
    <property type="component" value="Unassembled WGS sequence"/>
</dbReference>
<reference evidence="2" key="3">
    <citation type="submission" date="2010-09" db="EMBL/GenBank/DDBJ databases">
        <title>Annotation of Gaeumannomyces graminis var. tritici R3-111a-1.</title>
        <authorList>
            <consortium name="The Broad Institute Genome Sequencing Platform"/>
            <person name="Ma L.-J."/>
            <person name="Dead R."/>
            <person name="Young S.K."/>
            <person name="Zeng Q."/>
            <person name="Gargeya S."/>
            <person name="Fitzgerald M."/>
            <person name="Haas B."/>
            <person name="Abouelleil A."/>
            <person name="Alvarado L."/>
            <person name="Arachchi H.M."/>
            <person name="Berlin A."/>
            <person name="Brown A."/>
            <person name="Chapman S.B."/>
            <person name="Chen Z."/>
            <person name="Dunbar C."/>
            <person name="Freedman E."/>
            <person name="Gearin G."/>
            <person name="Gellesch M."/>
            <person name="Goldberg J."/>
            <person name="Griggs A."/>
            <person name="Gujja S."/>
            <person name="Heiman D."/>
            <person name="Howarth C."/>
            <person name="Larson L."/>
            <person name="Lui A."/>
            <person name="MacDonald P.J.P."/>
            <person name="Mehta T."/>
            <person name="Montmayeur A."/>
            <person name="Murphy C."/>
            <person name="Neiman D."/>
            <person name="Pearson M."/>
            <person name="Priest M."/>
            <person name="Roberts A."/>
            <person name="Saif S."/>
            <person name="Shea T."/>
            <person name="Shenoy N."/>
            <person name="Sisk P."/>
            <person name="Stolte C."/>
            <person name="Sykes S."/>
            <person name="Yandava C."/>
            <person name="Wortman J."/>
            <person name="Nusbaum C."/>
            <person name="Birren B."/>
        </authorList>
    </citation>
    <scope>NUCLEOTIDE SEQUENCE</scope>
    <source>
        <strain evidence="2">R3-111a-1</strain>
    </source>
</reference>
<reference evidence="3" key="5">
    <citation type="submission" date="2018-04" db="UniProtKB">
        <authorList>
            <consortium name="EnsemblFungi"/>
        </authorList>
    </citation>
    <scope>IDENTIFICATION</scope>
    <source>
        <strain evidence="3">R3-111a-1</strain>
    </source>
</reference>
<sequence>MAGLHDVVGESFLHSLVPPSKSPTGAPCLYPYREFSIEEVLVFGDVLSWKFGCDVEASAGKEDDTARFRTEGRHRSIRHEARSDTRRPSDANGRGGRAAQTRRPTAVSYRTASKERGALRTRRFVRSYRAGYGAYAAGAKGRISLQRRAVARIRATAAT</sequence>
<dbReference type="AlphaFoldDB" id="J3NS97"/>
<dbReference type="EnsemblFungi" id="EJT79053">
    <property type="protein sequence ID" value="EJT79053"/>
    <property type="gene ID" value="GGTG_04142"/>
</dbReference>
<dbReference type="RefSeq" id="XP_009220198.1">
    <property type="nucleotide sequence ID" value="XM_009221934.1"/>
</dbReference>
<reference evidence="2" key="2">
    <citation type="submission" date="2010-07" db="EMBL/GenBank/DDBJ databases">
        <authorList>
            <consortium name="The Broad Institute Genome Sequencing Platform"/>
            <consortium name="Broad Institute Genome Sequencing Center for Infectious Disease"/>
            <person name="Ma L.-J."/>
            <person name="Dead R."/>
            <person name="Young S."/>
            <person name="Zeng Q."/>
            <person name="Koehrsen M."/>
            <person name="Alvarado L."/>
            <person name="Berlin A."/>
            <person name="Chapman S.B."/>
            <person name="Chen Z."/>
            <person name="Freedman E."/>
            <person name="Gellesch M."/>
            <person name="Goldberg J."/>
            <person name="Griggs A."/>
            <person name="Gujja S."/>
            <person name="Heilman E.R."/>
            <person name="Heiman D."/>
            <person name="Hepburn T."/>
            <person name="Howarth C."/>
            <person name="Jen D."/>
            <person name="Larson L."/>
            <person name="Mehta T."/>
            <person name="Neiman D."/>
            <person name="Pearson M."/>
            <person name="Roberts A."/>
            <person name="Saif S."/>
            <person name="Shea T."/>
            <person name="Shenoy N."/>
            <person name="Sisk P."/>
            <person name="Stolte C."/>
            <person name="Sykes S."/>
            <person name="Walk T."/>
            <person name="White J."/>
            <person name="Yandava C."/>
            <person name="Haas B."/>
            <person name="Nusbaum C."/>
            <person name="Birren B."/>
        </authorList>
    </citation>
    <scope>NUCLEOTIDE SEQUENCE</scope>
    <source>
        <strain evidence="2">R3-111a-1</strain>
    </source>
</reference>
<name>J3NS97_GAET3</name>
<evidence type="ECO:0000313" key="2">
    <source>
        <dbReference type="EMBL" id="EJT79053.1"/>
    </source>
</evidence>
<feature type="compositionally biased region" description="Basic and acidic residues" evidence="1">
    <location>
        <begin position="61"/>
        <end position="89"/>
    </location>
</feature>
<dbReference type="GeneID" id="20344600"/>
<accession>J3NS97</accession>
<dbReference type="VEuPathDB" id="FungiDB:GGTG_04142"/>
<dbReference type="EMBL" id="GL385396">
    <property type="protein sequence ID" value="EJT79053.1"/>
    <property type="molecule type" value="Genomic_DNA"/>
</dbReference>
<gene>
    <name evidence="3" type="primary">20344600</name>
    <name evidence="2" type="ORF">GGTG_04142</name>
</gene>
<evidence type="ECO:0000313" key="3">
    <source>
        <dbReference type="EnsemblFungi" id="EJT79053"/>
    </source>
</evidence>
<feature type="region of interest" description="Disordered" evidence="1">
    <location>
        <begin position="61"/>
        <end position="109"/>
    </location>
</feature>
<keyword evidence="4" id="KW-1185">Reference proteome</keyword>
<dbReference type="HOGENOM" id="CLU_1660874_0_0_1"/>
<evidence type="ECO:0000256" key="1">
    <source>
        <dbReference type="SAM" id="MobiDB-lite"/>
    </source>
</evidence>